<name>A0A7R8CRM4_LEPSM</name>
<gene>
    <name evidence="1" type="ORF">LSAA_6435</name>
</gene>
<proteinExistence type="predicted"/>
<evidence type="ECO:0000313" key="2">
    <source>
        <dbReference type="Proteomes" id="UP000675881"/>
    </source>
</evidence>
<sequence>MVHALVAGGQLPSRRTLQRIIEKKYASVFDSLKDKLMTTADVWTGFHNKRSFMIKFWNLLAVMTPVVVGLDILQGKENTILGQHQHQELLKSRLRTCSCPVEGQLQELHQQYCDFFSFEHV</sequence>
<dbReference type="Proteomes" id="UP000675881">
    <property type="component" value="Chromosome 2"/>
</dbReference>
<keyword evidence="2" id="KW-1185">Reference proteome</keyword>
<dbReference type="EMBL" id="HG994581">
    <property type="protein sequence ID" value="CAF2869512.1"/>
    <property type="molecule type" value="Genomic_DNA"/>
</dbReference>
<evidence type="ECO:0000313" key="1">
    <source>
        <dbReference type="EMBL" id="CAF2869512.1"/>
    </source>
</evidence>
<organism evidence="1 2">
    <name type="scientific">Lepeophtheirus salmonis</name>
    <name type="common">Salmon louse</name>
    <name type="synonym">Caligus salmonis</name>
    <dbReference type="NCBI Taxonomy" id="72036"/>
    <lineage>
        <taxon>Eukaryota</taxon>
        <taxon>Metazoa</taxon>
        <taxon>Ecdysozoa</taxon>
        <taxon>Arthropoda</taxon>
        <taxon>Crustacea</taxon>
        <taxon>Multicrustacea</taxon>
        <taxon>Hexanauplia</taxon>
        <taxon>Copepoda</taxon>
        <taxon>Siphonostomatoida</taxon>
        <taxon>Caligidae</taxon>
        <taxon>Lepeophtheirus</taxon>
    </lineage>
</organism>
<dbReference type="AlphaFoldDB" id="A0A7R8CRM4"/>
<accession>A0A7R8CRM4</accession>
<protein>
    <submittedName>
        <fullName evidence="1">(salmon louse) hypothetical protein</fullName>
    </submittedName>
</protein>
<reference evidence="1" key="1">
    <citation type="submission" date="2021-02" db="EMBL/GenBank/DDBJ databases">
        <authorList>
            <person name="Bekaert M."/>
        </authorList>
    </citation>
    <scope>NUCLEOTIDE SEQUENCE</scope>
    <source>
        <strain evidence="1">IoA-00</strain>
    </source>
</reference>